<dbReference type="EMBL" id="SRLO01000045">
    <property type="protein sequence ID" value="TNN81743.1"/>
    <property type="molecule type" value="Genomic_DNA"/>
</dbReference>
<gene>
    <name evidence="1" type="ORF">EYF80_008189</name>
</gene>
<sequence>MLIPRVMNGLEKSITFSLSDVMVKPATARSAFCGVDEERWRDYPEEKCDLTSMVVTVRVLFASFSETLISRLVEFIARVLLEYQTPI</sequence>
<evidence type="ECO:0000313" key="2">
    <source>
        <dbReference type="Proteomes" id="UP000314294"/>
    </source>
</evidence>
<proteinExistence type="predicted"/>
<reference evidence="1 2" key="1">
    <citation type="submission" date="2019-03" db="EMBL/GenBank/DDBJ databases">
        <title>First draft genome of Liparis tanakae, snailfish: a comprehensive survey of snailfish specific genes.</title>
        <authorList>
            <person name="Kim W."/>
            <person name="Song I."/>
            <person name="Jeong J.-H."/>
            <person name="Kim D."/>
            <person name="Kim S."/>
            <person name="Ryu S."/>
            <person name="Song J.Y."/>
            <person name="Lee S.K."/>
        </authorList>
    </citation>
    <scope>NUCLEOTIDE SEQUENCE [LARGE SCALE GENOMIC DNA]</scope>
    <source>
        <tissue evidence="1">Muscle</tissue>
    </source>
</reference>
<dbReference type="Proteomes" id="UP000314294">
    <property type="component" value="Unassembled WGS sequence"/>
</dbReference>
<name>A0A4Z2IWV4_9TELE</name>
<protein>
    <submittedName>
        <fullName evidence="1">Uncharacterized protein</fullName>
    </submittedName>
</protein>
<organism evidence="1 2">
    <name type="scientific">Liparis tanakae</name>
    <name type="common">Tanaka's snailfish</name>
    <dbReference type="NCBI Taxonomy" id="230148"/>
    <lineage>
        <taxon>Eukaryota</taxon>
        <taxon>Metazoa</taxon>
        <taxon>Chordata</taxon>
        <taxon>Craniata</taxon>
        <taxon>Vertebrata</taxon>
        <taxon>Euteleostomi</taxon>
        <taxon>Actinopterygii</taxon>
        <taxon>Neopterygii</taxon>
        <taxon>Teleostei</taxon>
        <taxon>Neoteleostei</taxon>
        <taxon>Acanthomorphata</taxon>
        <taxon>Eupercaria</taxon>
        <taxon>Perciformes</taxon>
        <taxon>Cottioidei</taxon>
        <taxon>Cottales</taxon>
        <taxon>Liparidae</taxon>
        <taxon>Liparis</taxon>
    </lineage>
</organism>
<dbReference type="AlphaFoldDB" id="A0A4Z2IWV4"/>
<accession>A0A4Z2IWV4</accession>
<comment type="caution">
    <text evidence="1">The sequence shown here is derived from an EMBL/GenBank/DDBJ whole genome shotgun (WGS) entry which is preliminary data.</text>
</comment>
<keyword evidence="2" id="KW-1185">Reference proteome</keyword>
<evidence type="ECO:0000313" key="1">
    <source>
        <dbReference type="EMBL" id="TNN81743.1"/>
    </source>
</evidence>